<dbReference type="Pfam" id="PF13439">
    <property type="entry name" value="Glyco_transf_4"/>
    <property type="match status" value="1"/>
</dbReference>
<evidence type="ECO:0000313" key="3">
    <source>
        <dbReference type="EMBL" id="AQT70192.1"/>
    </source>
</evidence>
<feature type="domain" description="Glycosyltransferase subfamily 4-like N-terminal" evidence="2">
    <location>
        <begin position="13"/>
        <end position="167"/>
    </location>
</feature>
<dbReference type="PANTHER" id="PTHR12526:SF630">
    <property type="entry name" value="GLYCOSYLTRANSFERASE"/>
    <property type="match status" value="1"/>
</dbReference>
<evidence type="ECO:0000313" key="4">
    <source>
        <dbReference type="Proteomes" id="UP000189674"/>
    </source>
</evidence>
<dbReference type="KEGG" id="alus:STSP2_03397"/>
<proteinExistence type="predicted"/>
<dbReference type="InterPro" id="IPR028098">
    <property type="entry name" value="Glyco_trans_4-like_N"/>
</dbReference>
<feature type="domain" description="Glycosyl transferase family 1" evidence="1">
    <location>
        <begin position="202"/>
        <end position="367"/>
    </location>
</feature>
<dbReference type="Proteomes" id="UP000189674">
    <property type="component" value="Chromosome"/>
</dbReference>
<dbReference type="SUPFAM" id="SSF53756">
    <property type="entry name" value="UDP-Glycosyltransferase/glycogen phosphorylase"/>
    <property type="match status" value="1"/>
</dbReference>
<dbReference type="EMBL" id="CP019791">
    <property type="protein sequence ID" value="AQT70192.1"/>
    <property type="molecule type" value="Genomic_DNA"/>
</dbReference>
<dbReference type="Gene3D" id="3.40.50.2000">
    <property type="entry name" value="Glycogen Phosphorylase B"/>
    <property type="match status" value="2"/>
</dbReference>
<keyword evidence="3" id="KW-0808">Transferase</keyword>
<dbReference type="CDD" id="cd03808">
    <property type="entry name" value="GT4_CapM-like"/>
    <property type="match status" value="1"/>
</dbReference>
<dbReference type="Pfam" id="PF00534">
    <property type="entry name" value="Glycos_transf_1"/>
    <property type="match status" value="1"/>
</dbReference>
<accession>A0A1U9NQI4</accession>
<name>A0A1U9NQI4_9BACT</name>
<dbReference type="RefSeq" id="WP_169853297.1">
    <property type="nucleotide sequence ID" value="NZ_CP019791.1"/>
</dbReference>
<sequence length="390" mass="43209">MKIVHIITRLILGGAQENTLITCRLLAEHGHDVTLITGPALGPEGHLYDWTRNSGFETIVVDEMRREIAPRLDRRAYKKIKRLLTELKPDIVHTHSAKAGILGRFAAHRLKGKFGKPGFPKVVHTIHGLAFHDYQAGHLNALYIAIERAAAKRTDAMLTVADTMSEKALAAKLGTPDMYTTAYSAIEEDAYLAHPGQQRIADFRRKYGLSSESVVLATVARLAELKGHEYIIESAKKLASRFPDCTWLFVGDGHLRSDLQQQIQLANLSYRFKFAGMVDPSDIPMVMHASDILVHCSLREGLARALPQAMLAGKPVVSFDIDGAKEVVTPETGRLIPPEDVPALTEACAELIADPNLRRQLGQNARKKVTKQFAPETMVDTIESLYRKLV</sequence>
<organism evidence="3 4">
    <name type="scientific">Anaerohalosphaera lusitana</name>
    <dbReference type="NCBI Taxonomy" id="1936003"/>
    <lineage>
        <taxon>Bacteria</taxon>
        <taxon>Pseudomonadati</taxon>
        <taxon>Planctomycetota</taxon>
        <taxon>Phycisphaerae</taxon>
        <taxon>Sedimentisphaerales</taxon>
        <taxon>Anaerohalosphaeraceae</taxon>
        <taxon>Anaerohalosphaera</taxon>
    </lineage>
</organism>
<dbReference type="InterPro" id="IPR001296">
    <property type="entry name" value="Glyco_trans_1"/>
</dbReference>
<dbReference type="PANTHER" id="PTHR12526">
    <property type="entry name" value="GLYCOSYLTRANSFERASE"/>
    <property type="match status" value="1"/>
</dbReference>
<dbReference type="AlphaFoldDB" id="A0A1U9NQI4"/>
<dbReference type="EC" id="2.4.1.-" evidence="3"/>
<reference evidence="4" key="1">
    <citation type="submission" date="2017-02" db="EMBL/GenBank/DDBJ databases">
        <title>Comparative genomics and description of representatives of a novel lineage of planctomycetes thriving in anoxic sediments.</title>
        <authorList>
            <person name="Spring S."/>
            <person name="Bunk B."/>
            <person name="Sproer C."/>
        </authorList>
    </citation>
    <scope>NUCLEOTIDE SEQUENCE [LARGE SCALE GENOMIC DNA]</scope>
    <source>
        <strain evidence="4">ST-NAGAB-D1</strain>
    </source>
</reference>
<protein>
    <submittedName>
        <fullName evidence="3">Glycosyltransferase KanE</fullName>
        <ecNumber evidence="3">2.4.1.-</ecNumber>
    </submittedName>
</protein>
<evidence type="ECO:0000259" key="2">
    <source>
        <dbReference type="Pfam" id="PF13439"/>
    </source>
</evidence>
<keyword evidence="3" id="KW-0328">Glycosyltransferase</keyword>
<dbReference type="STRING" id="1936003.STSP2_03397"/>
<evidence type="ECO:0000259" key="1">
    <source>
        <dbReference type="Pfam" id="PF00534"/>
    </source>
</evidence>
<dbReference type="GO" id="GO:0016757">
    <property type="term" value="F:glycosyltransferase activity"/>
    <property type="evidence" value="ECO:0007669"/>
    <property type="project" value="UniProtKB-KW"/>
</dbReference>
<gene>
    <name evidence="3" type="primary">kanE</name>
    <name evidence="3" type="ORF">STSP2_03397</name>
</gene>
<keyword evidence="4" id="KW-1185">Reference proteome</keyword>